<evidence type="ECO:0000313" key="4">
    <source>
        <dbReference type="EMBL" id="MFI9104912.1"/>
    </source>
</evidence>
<name>A0ABW8CGJ8_9ACTN</name>
<dbReference type="EMBL" id="JBITYG010000010">
    <property type="protein sequence ID" value="MFI9104912.1"/>
    <property type="molecule type" value="Genomic_DNA"/>
</dbReference>
<keyword evidence="4" id="KW-0547">Nucleotide-binding</keyword>
<dbReference type="GO" id="GO:0005524">
    <property type="term" value="F:ATP binding"/>
    <property type="evidence" value="ECO:0007669"/>
    <property type="project" value="UniProtKB-KW"/>
</dbReference>
<dbReference type="Proteomes" id="UP001614394">
    <property type="component" value="Unassembled WGS sequence"/>
</dbReference>
<keyword evidence="5" id="KW-1185">Reference proteome</keyword>
<evidence type="ECO:0000256" key="1">
    <source>
        <dbReference type="ARBA" id="ARBA00022527"/>
    </source>
</evidence>
<dbReference type="Pfam" id="PF13581">
    <property type="entry name" value="HATPase_c_2"/>
    <property type="match status" value="1"/>
</dbReference>
<feature type="domain" description="Histidine kinase/HSP90-like ATPase" evidence="3">
    <location>
        <begin position="38"/>
        <end position="124"/>
    </location>
</feature>
<evidence type="ECO:0000256" key="2">
    <source>
        <dbReference type="SAM" id="MobiDB-lite"/>
    </source>
</evidence>
<keyword evidence="4" id="KW-0067">ATP-binding</keyword>
<dbReference type="InterPro" id="IPR050267">
    <property type="entry name" value="Anti-sigma-factor_SerPK"/>
</dbReference>
<accession>A0ABW8CGJ8</accession>
<dbReference type="PANTHER" id="PTHR35526">
    <property type="entry name" value="ANTI-SIGMA-F FACTOR RSBW-RELATED"/>
    <property type="match status" value="1"/>
</dbReference>
<keyword evidence="1" id="KW-0723">Serine/threonine-protein kinase</keyword>
<organism evidence="4 5">
    <name type="scientific">Streptomyces fildesensis</name>
    <dbReference type="NCBI Taxonomy" id="375757"/>
    <lineage>
        <taxon>Bacteria</taxon>
        <taxon>Bacillati</taxon>
        <taxon>Actinomycetota</taxon>
        <taxon>Actinomycetes</taxon>
        <taxon>Kitasatosporales</taxon>
        <taxon>Streptomycetaceae</taxon>
        <taxon>Streptomyces</taxon>
    </lineage>
</organism>
<dbReference type="CDD" id="cd16936">
    <property type="entry name" value="HATPase_RsbW-like"/>
    <property type="match status" value="1"/>
</dbReference>
<dbReference type="InterPro" id="IPR003594">
    <property type="entry name" value="HATPase_dom"/>
</dbReference>
<gene>
    <name evidence="4" type="ORF">ACIGXA_30830</name>
</gene>
<comment type="caution">
    <text evidence="4">The sequence shown here is derived from an EMBL/GenBank/DDBJ whole genome shotgun (WGS) entry which is preliminary data.</text>
</comment>
<dbReference type="SUPFAM" id="SSF55874">
    <property type="entry name" value="ATPase domain of HSP90 chaperone/DNA topoisomerase II/histidine kinase"/>
    <property type="match status" value="1"/>
</dbReference>
<evidence type="ECO:0000313" key="5">
    <source>
        <dbReference type="Proteomes" id="UP001614394"/>
    </source>
</evidence>
<dbReference type="PANTHER" id="PTHR35526:SF3">
    <property type="entry name" value="ANTI-SIGMA-F FACTOR RSBW"/>
    <property type="match status" value="1"/>
</dbReference>
<feature type="region of interest" description="Disordered" evidence="2">
    <location>
        <begin position="1"/>
        <end position="23"/>
    </location>
</feature>
<dbReference type="RefSeq" id="WP_399655582.1">
    <property type="nucleotide sequence ID" value="NZ_JBITYG010000010.1"/>
</dbReference>
<evidence type="ECO:0000259" key="3">
    <source>
        <dbReference type="Pfam" id="PF13581"/>
    </source>
</evidence>
<dbReference type="Gene3D" id="3.30.565.10">
    <property type="entry name" value="Histidine kinase-like ATPase, C-terminal domain"/>
    <property type="match status" value="1"/>
</dbReference>
<dbReference type="InterPro" id="IPR036890">
    <property type="entry name" value="HATPase_C_sf"/>
</dbReference>
<sequence>MNAKDEPPRTPPGEGTGAGADDEWDYSLQIPHDLRGAGIARCTLRAVLHAYGLAPMIEVAQLVAAELVANALEHSSGPVSLRLHWRARNLRLGVWDTSPEKPEFLTVTDEAEHGRGMWLVTGLAAAWGCHLLGEEPFGLSGKLVWADIAAESAAA</sequence>
<keyword evidence="1" id="KW-0418">Kinase</keyword>
<protein>
    <submittedName>
        <fullName evidence="4">ATP-binding protein</fullName>
    </submittedName>
</protein>
<reference evidence="4 5" key="1">
    <citation type="submission" date="2024-10" db="EMBL/GenBank/DDBJ databases">
        <title>The Natural Products Discovery Center: Release of the First 8490 Sequenced Strains for Exploring Actinobacteria Biosynthetic Diversity.</title>
        <authorList>
            <person name="Kalkreuter E."/>
            <person name="Kautsar S.A."/>
            <person name="Yang D."/>
            <person name="Bader C.D."/>
            <person name="Teijaro C.N."/>
            <person name="Fluegel L."/>
            <person name="Davis C.M."/>
            <person name="Simpson J.R."/>
            <person name="Lauterbach L."/>
            <person name="Steele A.D."/>
            <person name="Gui C."/>
            <person name="Meng S."/>
            <person name="Li G."/>
            <person name="Viehrig K."/>
            <person name="Ye F."/>
            <person name="Su P."/>
            <person name="Kiefer A.F."/>
            <person name="Nichols A."/>
            <person name="Cepeda A.J."/>
            <person name="Yan W."/>
            <person name="Fan B."/>
            <person name="Jiang Y."/>
            <person name="Adhikari A."/>
            <person name="Zheng C.-J."/>
            <person name="Schuster L."/>
            <person name="Cowan T.M."/>
            <person name="Smanski M.J."/>
            <person name="Chevrette M.G."/>
            <person name="De Carvalho L.P.S."/>
            <person name="Shen B."/>
        </authorList>
    </citation>
    <scope>NUCLEOTIDE SEQUENCE [LARGE SCALE GENOMIC DNA]</scope>
    <source>
        <strain evidence="4 5">NPDC053399</strain>
    </source>
</reference>
<proteinExistence type="predicted"/>
<keyword evidence="1" id="KW-0808">Transferase</keyword>